<dbReference type="AlphaFoldDB" id="A0A6I4UHY2"/>
<dbReference type="OrthoDB" id="7391871at2"/>
<dbReference type="Proteomes" id="UP000548685">
    <property type="component" value="Unassembled WGS sequence"/>
</dbReference>
<sequence>MFSKSFSKSRFNPASGFADFWNEIRRPQPYRLPILALSILPVAGMFYWGMNSTVYGEPERPKVTYITTLDPARTDAEIAAENLANQEVRDLRAAEEARIAEAKRNMYKALGAAAGMDVEEIERKAEAERAAEAAAAASPTPAPSPASESAAQ</sequence>
<reference evidence="2 5" key="2">
    <citation type="submission" date="2020-08" db="EMBL/GenBank/DDBJ databases">
        <title>Genomic Encyclopedia of Type Strains, Phase IV (KMG-IV): sequencing the most valuable type-strain genomes for metagenomic binning, comparative biology and taxonomic classification.</title>
        <authorList>
            <person name="Goeker M."/>
        </authorList>
    </citation>
    <scope>NUCLEOTIDE SEQUENCE [LARGE SCALE GENOMIC DNA]</scope>
    <source>
        <strain evidence="2 5">DSM 8510</strain>
    </source>
</reference>
<organism evidence="3 4">
    <name type="scientific">Erythrobacter ramosus</name>
    <dbReference type="NCBI Taxonomy" id="35811"/>
    <lineage>
        <taxon>Bacteria</taxon>
        <taxon>Pseudomonadati</taxon>
        <taxon>Pseudomonadota</taxon>
        <taxon>Alphaproteobacteria</taxon>
        <taxon>Sphingomonadales</taxon>
        <taxon>Erythrobacteraceae</taxon>
        <taxon>Erythrobacter/Porphyrobacter group</taxon>
        <taxon>Erythrobacter</taxon>
    </lineage>
</organism>
<gene>
    <name evidence="2" type="ORF">FHS52_001217</name>
    <name evidence="3" type="ORF">GRI59_00565</name>
</gene>
<protein>
    <submittedName>
        <fullName evidence="3">Uncharacterized protein</fullName>
    </submittedName>
</protein>
<evidence type="ECO:0000313" key="3">
    <source>
        <dbReference type="EMBL" id="MXP37105.1"/>
    </source>
</evidence>
<reference evidence="3 4" key="1">
    <citation type="submission" date="2019-12" db="EMBL/GenBank/DDBJ databases">
        <title>Genomic-based taxomic classification of the family Erythrobacteraceae.</title>
        <authorList>
            <person name="Xu L."/>
        </authorList>
    </citation>
    <scope>NUCLEOTIDE SEQUENCE [LARGE SCALE GENOMIC DNA]</scope>
    <source>
        <strain evidence="3 4">JCM 10282</strain>
    </source>
</reference>
<feature type="compositionally biased region" description="Low complexity" evidence="1">
    <location>
        <begin position="132"/>
        <end position="152"/>
    </location>
</feature>
<name>A0A6I4UHY2_9SPHN</name>
<comment type="caution">
    <text evidence="3">The sequence shown here is derived from an EMBL/GenBank/DDBJ whole genome shotgun (WGS) entry which is preliminary data.</text>
</comment>
<keyword evidence="5" id="KW-1185">Reference proteome</keyword>
<proteinExistence type="predicted"/>
<dbReference type="EMBL" id="JACICE010000001">
    <property type="protein sequence ID" value="MBB3775274.1"/>
    <property type="molecule type" value="Genomic_DNA"/>
</dbReference>
<evidence type="ECO:0000313" key="5">
    <source>
        <dbReference type="Proteomes" id="UP000548685"/>
    </source>
</evidence>
<dbReference type="RefSeq" id="WP_160759271.1">
    <property type="nucleotide sequence ID" value="NZ_BAAADZ010000002.1"/>
</dbReference>
<accession>A0A6I4UHY2</accession>
<evidence type="ECO:0000313" key="4">
    <source>
        <dbReference type="Proteomes" id="UP000430021"/>
    </source>
</evidence>
<dbReference type="EMBL" id="WTYB01000001">
    <property type="protein sequence ID" value="MXP37105.1"/>
    <property type="molecule type" value="Genomic_DNA"/>
</dbReference>
<evidence type="ECO:0000256" key="1">
    <source>
        <dbReference type="SAM" id="MobiDB-lite"/>
    </source>
</evidence>
<dbReference type="Proteomes" id="UP000430021">
    <property type="component" value="Unassembled WGS sequence"/>
</dbReference>
<feature type="region of interest" description="Disordered" evidence="1">
    <location>
        <begin position="123"/>
        <end position="152"/>
    </location>
</feature>
<evidence type="ECO:0000313" key="2">
    <source>
        <dbReference type="EMBL" id="MBB3775274.1"/>
    </source>
</evidence>